<dbReference type="Gene3D" id="3.40.50.2000">
    <property type="entry name" value="Glycogen Phosphorylase B"/>
    <property type="match status" value="1"/>
</dbReference>
<accession>X0W2T4</accession>
<dbReference type="EMBL" id="BARS01036791">
    <property type="protein sequence ID" value="GAG18933.1"/>
    <property type="molecule type" value="Genomic_DNA"/>
</dbReference>
<dbReference type="InterPro" id="IPR028098">
    <property type="entry name" value="Glyco_trans_4-like_N"/>
</dbReference>
<proteinExistence type="predicted"/>
<comment type="caution">
    <text evidence="2">The sequence shown here is derived from an EMBL/GenBank/DDBJ whole genome shotgun (WGS) entry which is preliminary data.</text>
</comment>
<protein>
    <recommendedName>
        <fullName evidence="1">Glycosyltransferase subfamily 4-like N-terminal domain-containing protein</fullName>
    </recommendedName>
</protein>
<dbReference type="SUPFAM" id="SSF53756">
    <property type="entry name" value="UDP-Glycosyltransferase/glycogen phosphorylase"/>
    <property type="match status" value="1"/>
</dbReference>
<organism evidence="2">
    <name type="scientific">marine sediment metagenome</name>
    <dbReference type="NCBI Taxonomy" id="412755"/>
    <lineage>
        <taxon>unclassified sequences</taxon>
        <taxon>metagenomes</taxon>
        <taxon>ecological metagenomes</taxon>
    </lineage>
</organism>
<name>X0W2T4_9ZZZZ</name>
<feature type="non-terminal residue" evidence="2">
    <location>
        <position position="157"/>
    </location>
</feature>
<evidence type="ECO:0000313" key="2">
    <source>
        <dbReference type="EMBL" id="GAG18933.1"/>
    </source>
</evidence>
<sequence length="157" mass="18064">MSGELKKENIEYIIAMPNGNGEAHEYAKVAGITSYPCELGTPHFIRDFKTFLLNIRYLYRFIPCILSLVKIIKSEDVKIVHLNGLLCIQGVIAAKLMRRPIVWHLYYGTIYPKYLIKGFRPIIKLAADKVVNISGSTRKYFMLDSYIEDTIIYEPVD</sequence>
<dbReference type="Pfam" id="PF13439">
    <property type="entry name" value="Glyco_transf_4"/>
    <property type="match status" value="1"/>
</dbReference>
<reference evidence="2" key="1">
    <citation type="journal article" date="2014" name="Front. Microbiol.">
        <title>High frequency of phylogenetically diverse reductive dehalogenase-homologous genes in deep subseafloor sedimentary metagenomes.</title>
        <authorList>
            <person name="Kawai M."/>
            <person name="Futagami T."/>
            <person name="Toyoda A."/>
            <person name="Takaki Y."/>
            <person name="Nishi S."/>
            <person name="Hori S."/>
            <person name="Arai W."/>
            <person name="Tsubouchi T."/>
            <person name="Morono Y."/>
            <person name="Uchiyama I."/>
            <person name="Ito T."/>
            <person name="Fujiyama A."/>
            <person name="Inagaki F."/>
            <person name="Takami H."/>
        </authorList>
    </citation>
    <scope>NUCLEOTIDE SEQUENCE</scope>
    <source>
        <strain evidence="2">Expedition CK06-06</strain>
    </source>
</reference>
<feature type="domain" description="Glycosyltransferase subfamily 4-like N-terminal" evidence="1">
    <location>
        <begin position="3"/>
        <end position="143"/>
    </location>
</feature>
<dbReference type="AlphaFoldDB" id="X0W2T4"/>
<gene>
    <name evidence="2" type="ORF">S01H1_56494</name>
</gene>
<evidence type="ECO:0000259" key="1">
    <source>
        <dbReference type="Pfam" id="PF13439"/>
    </source>
</evidence>